<dbReference type="EMBL" id="GBRH01170576">
    <property type="protein sequence ID" value="JAE27320.1"/>
    <property type="molecule type" value="Transcribed_RNA"/>
</dbReference>
<reference evidence="1" key="2">
    <citation type="journal article" date="2015" name="Data Brief">
        <title>Shoot transcriptome of the giant reed, Arundo donax.</title>
        <authorList>
            <person name="Barrero R.A."/>
            <person name="Guerrero F.D."/>
            <person name="Moolhuijzen P."/>
            <person name="Goolsby J.A."/>
            <person name="Tidwell J."/>
            <person name="Bellgard S.E."/>
            <person name="Bellgard M.I."/>
        </authorList>
    </citation>
    <scope>NUCLEOTIDE SEQUENCE</scope>
    <source>
        <tissue evidence="1">Shoot tissue taken approximately 20 cm above the soil surface</tissue>
    </source>
</reference>
<accession>A0A0A9GQ87</accession>
<name>A0A0A9GQ87_ARUDO</name>
<proteinExistence type="predicted"/>
<sequence>MVKTSSFQTQWLGLKIERIFSSNQLLPIGHLNQEWADGSNQAIWVTMVSCSYLGS</sequence>
<protein>
    <submittedName>
        <fullName evidence="1">Uncharacterized protein</fullName>
    </submittedName>
</protein>
<dbReference type="AlphaFoldDB" id="A0A0A9GQ87"/>
<organism evidence="1">
    <name type="scientific">Arundo donax</name>
    <name type="common">Giant reed</name>
    <name type="synonym">Donax arundinaceus</name>
    <dbReference type="NCBI Taxonomy" id="35708"/>
    <lineage>
        <taxon>Eukaryota</taxon>
        <taxon>Viridiplantae</taxon>
        <taxon>Streptophyta</taxon>
        <taxon>Embryophyta</taxon>
        <taxon>Tracheophyta</taxon>
        <taxon>Spermatophyta</taxon>
        <taxon>Magnoliopsida</taxon>
        <taxon>Liliopsida</taxon>
        <taxon>Poales</taxon>
        <taxon>Poaceae</taxon>
        <taxon>PACMAD clade</taxon>
        <taxon>Arundinoideae</taxon>
        <taxon>Arundineae</taxon>
        <taxon>Arundo</taxon>
    </lineage>
</organism>
<reference evidence="1" key="1">
    <citation type="submission" date="2014-09" db="EMBL/GenBank/DDBJ databases">
        <authorList>
            <person name="Magalhaes I.L.F."/>
            <person name="Oliveira U."/>
            <person name="Santos F.R."/>
            <person name="Vidigal T.H.D.A."/>
            <person name="Brescovit A.D."/>
            <person name="Santos A.J."/>
        </authorList>
    </citation>
    <scope>NUCLEOTIDE SEQUENCE</scope>
    <source>
        <tissue evidence="1">Shoot tissue taken approximately 20 cm above the soil surface</tissue>
    </source>
</reference>
<evidence type="ECO:0000313" key="1">
    <source>
        <dbReference type="EMBL" id="JAE27320.1"/>
    </source>
</evidence>